<evidence type="ECO:0000313" key="5">
    <source>
        <dbReference type="Proteomes" id="UP000501058"/>
    </source>
</evidence>
<feature type="domain" description="HTH iclR-type" evidence="3">
    <location>
        <begin position="85"/>
        <end position="117"/>
    </location>
</feature>
<evidence type="ECO:0000313" key="4">
    <source>
        <dbReference type="EMBL" id="QIK72728.1"/>
    </source>
</evidence>
<proteinExistence type="inferred from homology"/>
<keyword evidence="5" id="KW-1185">Reference proteome</keyword>
<sequence>MSEASLLLYFQKTYTVHALQSRAIARTRRRPRSLARGRSGDDGGAVASYRVGRPVPDERPDAVRQSSLRSLNLATVIQRVFGASAPLSRADVAADTGLTRSTVSRLADDLIAGGLISESEPQTDGQRGRPAVPLVPAGLTWFALGLEINVGRLSARVIDLTGQTLASEVADVDLRDSQAEPVIAQLGEMARRVLSSADVGTTLAGVQVALPGLVDVDAGVLLRAPNLGWWDVRPREALAAALDLDPALIGVGNEADFAAETIAWDAPGRPSDIGEFLYVSGEVGIGSALVTSGKAMAGGHGWAGEIGHVCVDRHGPVCACGARGCLEAYVGQAALSATAGTRDTDELIERLAAGDARALEAVTEAAETLGVVLAGALNLLDVARVVLGGHLGRLAAHLIPGIETELQRRVVGAPFEALSVTSVPDDRDMPSLGAAYVALHRVLDDPAPWLA</sequence>
<accession>A0A6G7Y7V3</accession>
<dbReference type="PANTHER" id="PTHR18964:SF149">
    <property type="entry name" value="BIFUNCTIONAL UDP-N-ACETYLGLUCOSAMINE 2-EPIMERASE_N-ACETYLMANNOSAMINE KINASE"/>
    <property type="match status" value="1"/>
</dbReference>
<evidence type="ECO:0000256" key="2">
    <source>
        <dbReference type="SAM" id="MobiDB-lite"/>
    </source>
</evidence>
<dbReference type="Gene3D" id="3.30.420.40">
    <property type="match status" value="2"/>
</dbReference>
<evidence type="ECO:0000259" key="3">
    <source>
        <dbReference type="Pfam" id="PF09339"/>
    </source>
</evidence>
<dbReference type="KEGG" id="prv:G7070_11150"/>
<dbReference type="InterPro" id="IPR043129">
    <property type="entry name" value="ATPase_NBD"/>
</dbReference>
<reference evidence="4 5" key="1">
    <citation type="submission" date="2020-03" db="EMBL/GenBank/DDBJ databases">
        <title>Propioniciclava sp. nov., isolated from Hydrophilus acuminatus.</title>
        <authorList>
            <person name="Hyun D.-W."/>
            <person name="Bae J.-W."/>
        </authorList>
    </citation>
    <scope>NUCLEOTIDE SEQUENCE [LARGE SCALE GENOMIC DNA]</scope>
    <source>
        <strain evidence="4 5">HDW11</strain>
    </source>
</reference>
<dbReference type="EMBL" id="CP049865">
    <property type="protein sequence ID" value="QIK72728.1"/>
    <property type="molecule type" value="Genomic_DNA"/>
</dbReference>
<protein>
    <submittedName>
        <fullName evidence="4">ROK family transcriptional regulator</fullName>
    </submittedName>
</protein>
<organism evidence="4 5">
    <name type="scientific">Propioniciclava coleopterorum</name>
    <dbReference type="NCBI Taxonomy" id="2714937"/>
    <lineage>
        <taxon>Bacteria</taxon>
        <taxon>Bacillati</taxon>
        <taxon>Actinomycetota</taxon>
        <taxon>Actinomycetes</taxon>
        <taxon>Propionibacteriales</taxon>
        <taxon>Propionibacteriaceae</taxon>
        <taxon>Propioniciclava</taxon>
    </lineage>
</organism>
<dbReference type="InterPro" id="IPR036390">
    <property type="entry name" value="WH_DNA-bd_sf"/>
</dbReference>
<dbReference type="Gene3D" id="1.10.10.10">
    <property type="entry name" value="Winged helix-like DNA-binding domain superfamily/Winged helix DNA-binding domain"/>
    <property type="match status" value="1"/>
</dbReference>
<evidence type="ECO:0000256" key="1">
    <source>
        <dbReference type="ARBA" id="ARBA00006479"/>
    </source>
</evidence>
<dbReference type="InterPro" id="IPR000600">
    <property type="entry name" value="ROK"/>
</dbReference>
<name>A0A6G7Y7V3_9ACTN</name>
<dbReference type="InterPro" id="IPR036388">
    <property type="entry name" value="WH-like_DNA-bd_sf"/>
</dbReference>
<gene>
    <name evidence="4" type="ORF">G7070_11150</name>
</gene>
<dbReference type="InterPro" id="IPR005471">
    <property type="entry name" value="Tscrpt_reg_IclR_N"/>
</dbReference>
<dbReference type="PANTHER" id="PTHR18964">
    <property type="entry name" value="ROK (REPRESSOR, ORF, KINASE) FAMILY"/>
    <property type="match status" value="1"/>
</dbReference>
<dbReference type="Pfam" id="PF00480">
    <property type="entry name" value="ROK"/>
    <property type="match status" value="1"/>
</dbReference>
<dbReference type="SUPFAM" id="SSF53067">
    <property type="entry name" value="Actin-like ATPase domain"/>
    <property type="match status" value="2"/>
</dbReference>
<dbReference type="GO" id="GO:0006355">
    <property type="term" value="P:regulation of DNA-templated transcription"/>
    <property type="evidence" value="ECO:0007669"/>
    <property type="project" value="InterPro"/>
</dbReference>
<dbReference type="AlphaFoldDB" id="A0A6G7Y7V3"/>
<dbReference type="GO" id="GO:0003677">
    <property type="term" value="F:DNA binding"/>
    <property type="evidence" value="ECO:0007669"/>
    <property type="project" value="InterPro"/>
</dbReference>
<dbReference type="Pfam" id="PF09339">
    <property type="entry name" value="HTH_IclR"/>
    <property type="match status" value="1"/>
</dbReference>
<dbReference type="Proteomes" id="UP000501058">
    <property type="component" value="Chromosome"/>
</dbReference>
<dbReference type="SUPFAM" id="SSF46785">
    <property type="entry name" value="Winged helix' DNA-binding domain"/>
    <property type="match status" value="1"/>
</dbReference>
<feature type="region of interest" description="Disordered" evidence="2">
    <location>
        <begin position="27"/>
        <end position="64"/>
    </location>
</feature>
<comment type="similarity">
    <text evidence="1">Belongs to the ROK (NagC/XylR) family.</text>
</comment>